<dbReference type="RefSeq" id="WP_061776704.1">
    <property type="nucleotide sequence ID" value="NZ_AYZH01000013.1"/>
</dbReference>
<dbReference type="OrthoDB" id="2148512at2"/>
<organism evidence="9 10">
    <name type="scientific">Levilactobacillus senmaizukei DSM 21775 = NBRC 103853</name>
    <dbReference type="NCBI Taxonomy" id="1423803"/>
    <lineage>
        <taxon>Bacteria</taxon>
        <taxon>Bacillati</taxon>
        <taxon>Bacillota</taxon>
        <taxon>Bacilli</taxon>
        <taxon>Lactobacillales</taxon>
        <taxon>Lactobacillaceae</taxon>
        <taxon>Levilactobacillus</taxon>
    </lineage>
</organism>
<dbReference type="NCBIfam" id="TIGR03426">
    <property type="entry name" value="shape_MreD"/>
    <property type="match status" value="1"/>
</dbReference>
<keyword evidence="10" id="KW-1185">Reference proteome</keyword>
<keyword evidence="5" id="KW-0133">Cell shape</keyword>
<proteinExistence type="inferred from homology"/>
<reference evidence="9 10" key="1">
    <citation type="journal article" date="2015" name="Genome Announc.">
        <title>Expanding the biotechnology potential of lactobacilli through comparative genomics of 213 strains and associated genera.</title>
        <authorList>
            <person name="Sun Z."/>
            <person name="Harris H.M."/>
            <person name="McCann A."/>
            <person name="Guo C."/>
            <person name="Argimon S."/>
            <person name="Zhang W."/>
            <person name="Yang X."/>
            <person name="Jeffery I.B."/>
            <person name="Cooney J.C."/>
            <person name="Kagawa T.F."/>
            <person name="Liu W."/>
            <person name="Song Y."/>
            <person name="Salvetti E."/>
            <person name="Wrobel A."/>
            <person name="Rasinkangas P."/>
            <person name="Parkhill J."/>
            <person name="Rea M.C."/>
            <person name="O'Sullivan O."/>
            <person name="Ritari J."/>
            <person name="Douillard F.P."/>
            <person name="Paul Ross R."/>
            <person name="Yang R."/>
            <person name="Briner A.E."/>
            <person name="Felis G.E."/>
            <person name="de Vos W.M."/>
            <person name="Barrangou R."/>
            <person name="Klaenhammer T.R."/>
            <person name="Caufield P.W."/>
            <person name="Cui Y."/>
            <person name="Zhang H."/>
            <person name="O'Toole P.W."/>
        </authorList>
    </citation>
    <scope>NUCLEOTIDE SEQUENCE [LARGE SCALE GENOMIC DNA]</scope>
    <source>
        <strain evidence="9 10">DSM 21775</strain>
    </source>
</reference>
<dbReference type="AlphaFoldDB" id="A0A0R2DNZ7"/>
<gene>
    <name evidence="9" type="ORF">FD13_GL000501</name>
</gene>
<dbReference type="PATRIC" id="fig|1423803.3.peg.496"/>
<evidence type="ECO:0000256" key="7">
    <source>
        <dbReference type="ARBA" id="ARBA00023136"/>
    </source>
</evidence>
<evidence type="ECO:0000256" key="3">
    <source>
        <dbReference type="ARBA" id="ARBA00022475"/>
    </source>
</evidence>
<dbReference type="EMBL" id="AYZH01000013">
    <property type="protein sequence ID" value="KRN01914.1"/>
    <property type="molecule type" value="Genomic_DNA"/>
</dbReference>
<sequence length="176" mass="20150">MYRLSKLRFGFPIILFLMLLLDGSISQNFSTHMFHYPTAMVSHLVVLWLVCGVLFEADANDFDMPIGRWAVVAGIVFDVYYTGIFGIYIFIFPLVVYITRLLVSYIRPNFLSGLLIYFIDITVLEALGYLAGRAVHLSSMSGSDFMVNTLGPTLAFNLAMFVLLFFPIRWVYNWLK</sequence>
<evidence type="ECO:0000313" key="9">
    <source>
        <dbReference type="EMBL" id="KRN01914.1"/>
    </source>
</evidence>
<dbReference type="GO" id="GO:0008360">
    <property type="term" value="P:regulation of cell shape"/>
    <property type="evidence" value="ECO:0007669"/>
    <property type="project" value="UniProtKB-KW"/>
</dbReference>
<evidence type="ECO:0000256" key="5">
    <source>
        <dbReference type="ARBA" id="ARBA00022960"/>
    </source>
</evidence>
<evidence type="ECO:0000256" key="8">
    <source>
        <dbReference type="SAM" id="Phobius"/>
    </source>
</evidence>
<dbReference type="STRING" id="1423803.FD13_GL000501"/>
<evidence type="ECO:0000256" key="4">
    <source>
        <dbReference type="ARBA" id="ARBA00022692"/>
    </source>
</evidence>
<feature type="transmembrane region" description="Helical" evidence="8">
    <location>
        <begin position="69"/>
        <end position="98"/>
    </location>
</feature>
<comment type="subcellular location">
    <subcellularLocation>
        <location evidence="1">Cell membrane</location>
        <topology evidence="1">Multi-pass membrane protein</topology>
    </subcellularLocation>
</comment>
<keyword evidence="3" id="KW-1003">Cell membrane</keyword>
<keyword evidence="4 8" id="KW-0812">Transmembrane</keyword>
<keyword evidence="6 8" id="KW-1133">Transmembrane helix</keyword>
<evidence type="ECO:0000256" key="6">
    <source>
        <dbReference type="ARBA" id="ARBA00022989"/>
    </source>
</evidence>
<feature type="transmembrane region" description="Helical" evidence="8">
    <location>
        <begin position="153"/>
        <end position="172"/>
    </location>
</feature>
<comment type="similarity">
    <text evidence="2">Belongs to the MreD family.</text>
</comment>
<dbReference type="Proteomes" id="UP000051589">
    <property type="component" value="Unassembled WGS sequence"/>
</dbReference>
<accession>A0A0R2DNZ7</accession>
<keyword evidence="7 8" id="KW-0472">Membrane</keyword>
<feature type="transmembrane region" description="Helical" evidence="8">
    <location>
        <begin position="110"/>
        <end position="132"/>
    </location>
</feature>
<dbReference type="GO" id="GO:0005886">
    <property type="term" value="C:plasma membrane"/>
    <property type="evidence" value="ECO:0007669"/>
    <property type="project" value="UniProtKB-SubCell"/>
</dbReference>
<name>A0A0R2DNZ7_9LACO</name>
<evidence type="ECO:0000256" key="1">
    <source>
        <dbReference type="ARBA" id="ARBA00004651"/>
    </source>
</evidence>
<evidence type="ECO:0000256" key="2">
    <source>
        <dbReference type="ARBA" id="ARBA00007776"/>
    </source>
</evidence>
<dbReference type="Pfam" id="PF04093">
    <property type="entry name" value="MreD"/>
    <property type="match status" value="1"/>
</dbReference>
<dbReference type="InterPro" id="IPR007227">
    <property type="entry name" value="Cell_shape_determining_MreD"/>
</dbReference>
<evidence type="ECO:0000313" key="10">
    <source>
        <dbReference type="Proteomes" id="UP000051589"/>
    </source>
</evidence>
<comment type="caution">
    <text evidence="9">The sequence shown here is derived from an EMBL/GenBank/DDBJ whole genome shotgun (WGS) entry which is preliminary data.</text>
</comment>
<protein>
    <submittedName>
        <fullName evidence="9">Cell shape-determining protein</fullName>
    </submittedName>
</protein>